<evidence type="ECO:0000256" key="5">
    <source>
        <dbReference type="ARBA" id="ARBA00023136"/>
    </source>
</evidence>
<evidence type="ECO:0000259" key="8">
    <source>
        <dbReference type="Pfam" id="PF12534"/>
    </source>
</evidence>
<reference key="1">
    <citation type="journal article" date="2007" name="Nature">
        <title>The medaka draft genome and insights into vertebrate genome evolution.</title>
        <authorList>
            <person name="Kasahara M."/>
            <person name="Naruse K."/>
            <person name="Sasaki S."/>
            <person name="Nakatani Y."/>
            <person name="Qu W."/>
            <person name="Ahsan B."/>
            <person name="Yamada T."/>
            <person name="Nagayasu Y."/>
            <person name="Doi K."/>
            <person name="Kasai Y."/>
            <person name="Jindo T."/>
            <person name="Kobayashi D."/>
            <person name="Shimada A."/>
            <person name="Toyoda A."/>
            <person name="Kuroki Y."/>
            <person name="Fujiyama A."/>
            <person name="Sasaki T."/>
            <person name="Shimizu A."/>
            <person name="Asakawa S."/>
            <person name="Shimizu N."/>
            <person name="Hashimoto S."/>
            <person name="Yang J."/>
            <person name="Lee Y."/>
            <person name="Matsushima K."/>
            <person name="Sugano S."/>
            <person name="Sakaizumi M."/>
            <person name="Narita T."/>
            <person name="Ohishi K."/>
            <person name="Haga S."/>
            <person name="Ohta F."/>
            <person name="Nomoto H."/>
            <person name="Nogata K."/>
            <person name="Morishita T."/>
            <person name="Endo T."/>
            <person name="Shin-I T."/>
            <person name="Takeda H."/>
            <person name="Morishita S."/>
            <person name="Kohara Y."/>
        </authorList>
    </citation>
    <scope>NUCLEOTIDE SEQUENCE [LARGE SCALE GENOMIC DNA]</scope>
    <source>
        <strain>Hd-rR</strain>
    </source>
</reference>
<keyword evidence="2" id="KW-1003">Cell membrane</keyword>
<dbReference type="AlphaFoldDB" id="A0A3P9KKK2"/>
<evidence type="ECO:0000256" key="4">
    <source>
        <dbReference type="ARBA" id="ARBA00022989"/>
    </source>
</evidence>
<protein>
    <recommendedName>
        <fullName evidence="8">LRRC8 pannexin-like TM region domain-containing protein</fullName>
    </recommendedName>
</protein>
<comment type="subcellular location">
    <subcellularLocation>
        <location evidence="1">Cell membrane</location>
    </subcellularLocation>
</comment>
<reference evidence="9" key="4">
    <citation type="submission" date="2025-09" db="UniProtKB">
        <authorList>
            <consortium name="Ensembl"/>
        </authorList>
    </citation>
    <scope>IDENTIFICATION</scope>
    <source>
        <strain evidence="9">HNI</strain>
    </source>
</reference>
<evidence type="ECO:0000256" key="3">
    <source>
        <dbReference type="ARBA" id="ARBA00022692"/>
    </source>
</evidence>
<keyword evidence="6" id="KW-1015">Disulfide bond</keyword>
<evidence type="ECO:0000256" key="6">
    <source>
        <dbReference type="ARBA" id="ARBA00023157"/>
    </source>
</evidence>
<reference evidence="9" key="3">
    <citation type="submission" date="2025-08" db="UniProtKB">
        <authorList>
            <consortium name="Ensembl"/>
        </authorList>
    </citation>
    <scope>IDENTIFICATION</scope>
    <source>
        <strain evidence="9">HNI</strain>
    </source>
</reference>
<evidence type="ECO:0000256" key="7">
    <source>
        <dbReference type="SAM" id="MobiDB-lite"/>
    </source>
</evidence>
<reference evidence="9 10" key="2">
    <citation type="submission" date="2017-04" db="EMBL/GenBank/DDBJ databases">
        <title>CpG methylation of centromeres and impact of large insertions on vertebrate speciation.</title>
        <authorList>
            <person name="Ichikawa K."/>
            <person name="Yoshimura J."/>
            <person name="Morishita S."/>
        </authorList>
    </citation>
    <scope>NUCLEOTIDE SEQUENCE</scope>
    <source>
        <strain evidence="9 10">HNI</strain>
    </source>
</reference>
<keyword evidence="4" id="KW-1133">Transmembrane helix</keyword>
<dbReference type="Ensembl" id="ENSORLT00020000331.1">
    <property type="protein sequence ID" value="ENSORLP00020008947.1"/>
    <property type="gene ID" value="ENSORLG00020009851.1"/>
</dbReference>
<name>A0A3P9KKK2_ORYLA</name>
<dbReference type="GO" id="GO:0005886">
    <property type="term" value="C:plasma membrane"/>
    <property type="evidence" value="ECO:0007669"/>
    <property type="project" value="UniProtKB-SubCell"/>
</dbReference>
<feature type="region of interest" description="Disordered" evidence="7">
    <location>
        <begin position="75"/>
        <end position="102"/>
    </location>
</feature>
<sequence length="152" mass="17290">MVASSFWFKFPGTSSKIDLFVNILGKCFDSPWTTRAISEVSEEQGEEKLVILRNNTMSKDFGERRVNEEENVGLLRSASVKSNPDKKVSDSQSPASVLDKKEGEQAKALFEKVKKFRTHVEEADILYHMYVLNLRSPVPTSFMNRRQIGKSL</sequence>
<dbReference type="Proteomes" id="UP000265180">
    <property type="component" value="Chromosome 1"/>
</dbReference>
<evidence type="ECO:0000313" key="10">
    <source>
        <dbReference type="Proteomes" id="UP000265180"/>
    </source>
</evidence>
<organism evidence="9 10">
    <name type="scientific">Oryzias latipes</name>
    <name type="common">Japanese rice fish</name>
    <name type="synonym">Japanese killifish</name>
    <dbReference type="NCBI Taxonomy" id="8090"/>
    <lineage>
        <taxon>Eukaryota</taxon>
        <taxon>Metazoa</taxon>
        <taxon>Chordata</taxon>
        <taxon>Craniata</taxon>
        <taxon>Vertebrata</taxon>
        <taxon>Euteleostomi</taxon>
        <taxon>Actinopterygii</taxon>
        <taxon>Neopterygii</taxon>
        <taxon>Teleostei</taxon>
        <taxon>Neoteleostei</taxon>
        <taxon>Acanthomorphata</taxon>
        <taxon>Ovalentaria</taxon>
        <taxon>Atherinomorphae</taxon>
        <taxon>Beloniformes</taxon>
        <taxon>Adrianichthyidae</taxon>
        <taxon>Oryziinae</taxon>
        <taxon>Oryzias</taxon>
    </lineage>
</organism>
<evidence type="ECO:0000313" key="9">
    <source>
        <dbReference type="Ensembl" id="ENSORLP00020008947.1"/>
    </source>
</evidence>
<dbReference type="Pfam" id="PF12534">
    <property type="entry name" value="Pannexin_like"/>
    <property type="match status" value="1"/>
</dbReference>
<proteinExistence type="predicted"/>
<keyword evidence="5" id="KW-0472">Membrane</keyword>
<accession>A0A3P9KKK2</accession>
<keyword evidence="3" id="KW-0812">Transmembrane</keyword>
<dbReference type="InterPro" id="IPR021040">
    <property type="entry name" value="LRRC8_Pannexin-like"/>
</dbReference>
<evidence type="ECO:0000256" key="2">
    <source>
        <dbReference type="ARBA" id="ARBA00022475"/>
    </source>
</evidence>
<evidence type="ECO:0000256" key="1">
    <source>
        <dbReference type="ARBA" id="ARBA00004236"/>
    </source>
</evidence>
<feature type="domain" description="LRRC8 pannexin-like TM region" evidence="8">
    <location>
        <begin position="1"/>
        <end position="132"/>
    </location>
</feature>